<dbReference type="PROSITE" id="PS00211">
    <property type="entry name" value="ABC_TRANSPORTER_1"/>
    <property type="match status" value="1"/>
</dbReference>
<evidence type="ECO:0008006" key="13">
    <source>
        <dbReference type="Google" id="ProtNLM"/>
    </source>
</evidence>
<dbReference type="InterPro" id="IPR017871">
    <property type="entry name" value="ABC_transporter-like_CS"/>
</dbReference>
<dbReference type="PATRIC" id="fig|999432.5.peg.2566"/>
<keyword evidence="3" id="KW-1003">Cell membrane</keyword>
<dbReference type="Gene3D" id="1.20.1560.10">
    <property type="entry name" value="ABC transporter type 1, transmembrane domain"/>
    <property type="match status" value="1"/>
</dbReference>
<gene>
    <name evidence="12" type="ORF">HMPREF9726_02472</name>
</gene>
<evidence type="ECO:0000256" key="7">
    <source>
        <dbReference type="ARBA" id="ARBA00022989"/>
    </source>
</evidence>
<evidence type="ECO:0000313" key="12">
    <source>
        <dbReference type="EMBL" id="EMB30787.1"/>
    </source>
</evidence>
<organism evidence="12">
    <name type="scientific">Treponema denticola H-22</name>
    <dbReference type="NCBI Taxonomy" id="999432"/>
    <lineage>
        <taxon>Bacteria</taxon>
        <taxon>Pseudomonadati</taxon>
        <taxon>Spirochaetota</taxon>
        <taxon>Spirochaetia</taxon>
        <taxon>Spirochaetales</taxon>
        <taxon>Treponemataceae</taxon>
        <taxon>Treponema</taxon>
    </lineage>
</organism>
<dbReference type="InterPro" id="IPR003593">
    <property type="entry name" value="AAA+_ATPase"/>
</dbReference>
<dbReference type="HOGENOM" id="CLU_000604_84_3_12"/>
<dbReference type="EMBL" id="AGDV01000021">
    <property type="protein sequence ID" value="EMB30787.1"/>
    <property type="molecule type" value="Genomic_DNA"/>
</dbReference>
<dbReference type="GO" id="GO:0005524">
    <property type="term" value="F:ATP binding"/>
    <property type="evidence" value="ECO:0007669"/>
    <property type="project" value="UniProtKB-KW"/>
</dbReference>
<dbReference type="Pfam" id="PF00664">
    <property type="entry name" value="ABC_membrane"/>
    <property type="match status" value="1"/>
</dbReference>
<dbReference type="InterPro" id="IPR011527">
    <property type="entry name" value="ABC1_TM_dom"/>
</dbReference>
<dbReference type="PROSITE" id="PS50929">
    <property type="entry name" value="ABC_TM1F"/>
    <property type="match status" value="1"/>
</dbReference>
<keyword evidence="8 9" id="KW-0472">Membrane</keyword>
<dbReference type="Pfam" id="PF00005">
    <property type="entry name" value="ABC_tran"/>
    <property type="match status" value="1"/>
</dbReference>
<dbReference type="GO" id="GO:0140359">
    <property type="term" value="F:ABC-type transporter activity"/>
    <property type="evidence" value="ECO:0007669"/>
    <property type="project" value="InterPro"/>
</dbReference>
<comment type="caution">
    <text evidence="12">The sequence shown here is derived from an EMBL/GenBank/DDBJ whole genome shotgun (WGS) entry which is preliminary data.</text>
</comment>
<dbReference type="AlphaFoldDB" id="A0A0E2EEY8"/>
<feature type="transmembrane region" description="Helical" evidence="9">
    <location>
        <begin position="25"/>
        <end position="51"/>
    </location>
</feature>
<feature type="transmembrane region" description="Helical" evidence="9">
    <location>
        <begin position="63"/>
        <end position="86"/>
    </location>
</feature>
<accession>A0A0E2EEY8</accession>
<dbReference type="PROSITE" id="PS50893">
    <property type="entry name" value="ABC_TRANSPORTER_2"/>
    <property type="match status" value="1"/>
</dbReference>
<feature type="transmembrane region" description="Helical" evidence="9">
    <location>
        <begin position="135"/>
        <end position="156"/>
    </location>
</feature>
<feature type="transmembrane region" description="Helical" evidence="9">
    <location>
        <begin position="251"/>
        <end position="272"/>
    </location>
</feature>
<keyword evidence="5" id="KW-0547">Nucleotide-binding</keyword>
<keyword evidence="2" id="KW-0813">Transport</keyword>
<dbReference type="SUPFAM" id="SSF52540">
    <property type="entry name" value="P-loop containing nucleoside triphosphate hydrolases"/>
    <property type="match status" value="1"/>
</dbReference>
<evidence type="ECO:0000256" key="6">
    <source>
        <dbReference type="ARBA" id="ARBA00022840"/>
    </source>
</evidence>
<evidence type="ECO:0000256" key="4">
    <source>
        <dbReference type="ARBA" id="ARBA00022692"/>
    </source>
</evidence>
<dbReference type="Proteomes" id="UP000011705">
    <property type="component" value="Chromosome"/>
</dbReference>
<keyword evidence="4 9" id="KW-0812">Transmembrane</keyword>
<dbReference type="SMART" id="SM00382">
    <property type="entry name" value="AAA"/>
    <property type="match status" value="1"/>
</dbReference>
<name>A0A0E2EEY8_TREDN</name>
<evidence type="ECO:0000256" key="2">
    <source>
        <dbReference type="ARBA" id="ARBA00022448"/>
    </source>
</evidence>
<dbReference type="SUPFAM" id="SSF90123">
    <property type="entry name" value="ABC transporter transmembrane region"/>
    <property type="match status" value="1"/>
</dbReference>
<reference evidence="12" key="1">
    <citation type="submission" date="2012-01" db="EMBL/GenBank/DDBJ databases">
        <title>The Genome Sequence of Treponema denticola H-22.</title>
        <authorList>
            <consortium name="The Broad Institute Genome Sequencing Platform"/>
            <person name="Earl A."/>
            <person name="Ward D."/>
            <person name="Feldgarden M."/>
            <person name="Gevers D."/>
            <person name="Blanton J.M."/>
            <person name="Fenno C.J."/>
            <person name="Baranova O.V."/>
            <person name="Mathney J."/>
            <person name="Dewhirst F.E."/>
            <person name="Izard J."/>
            <person name="Young S.K."/>
            <person name="Zeng Q."/>
            <person name="Gargeya S."/>
            <person name="Fitzgerald M."/>
            <person name="Haas B."/>
            <person name="Abouelleil A."/>
            <person name="Alvarado L."/>
            <person name="Arachchi H.M."/>
            <person name="Berlin A."/>
            <person name="Chapman S.B."/>
            <person name="Gearin G."/>
            <person name="Goldberg J."/>
            <person name="Griggs A."/>
            <person name="Gujja S."/>
            <person name="Hansen M."/>
            <person name="Heiman D."/>
            <person name="Howarth C."/>
            <person name="Larimer J."/>
            <person name="Lui A."/>
            <person name="MacDonald P.J.P."/>
            <person name="McCowen C."/>
            <person name="Montmayeur A."/>
            <person name="Murphy C."/>
            <person name="Neiman D."/>
            <person name="Pearson M."/>
            <person name="Priest M."/>
            <person name="Roberts A."/>
            <person name="Saif S."/>
            <person name="Shea T."/>
            <person name="Sisk P."/>
            <person name="Stolte C."/>
            <person name="Sykes S."/>
            <person name="Wortman J."/>
            <person name="Nusbaum C."/>
            <person name="Birren B."/>
        </authorList>
    </citation>
    <scope>NUCLEOTIDE SEQUENCE [LARGE SCALE GENOMIC DNA]</scope>
    <source>
        <strain evidence="12">H-22</strain>
    </source>
</reference>
<sequence length="585" mass="65504">MNKKKNRAYYLFVLSRYIQNYRIKFFFGAIINIVYKIVPVAVAFLVSYMVGAGITGRVYEVKTFFIITVVIIVLGGIFHFLDIYVFHDIAYQVLADLRNEAYKVIDKIAPGGMEGKQSGDIVNVVMHDINMLEMFYAHTLGQMITALIVPLSALIIMGHFSLYLSAAMVPFIIALICIPIINSKKSNMQGQALAQEMGKLNASIVDGVQGLQDIISFRRQKEYLKKIFGINDSYNKFSLDYAIRAGKEVRLVDLIIGLANLTAKIIIISLVIASKIEAVWLLPLFIITGLIYGPLLEVMAVSNKFGIIFSSAERVFNLLQMKASVEDSGKIRYEEVNTKNLEIRFDNVHFKYPHTSEEENKSVLKGLSFELKSGESLALVGASGEGKSTAAKLLQRFWDIDEGNITINGIDIKSFSLETLRNLITVVPQDIYLFNRSIKENIRLAKQTASDAELEEALRKARLEDIRQRFENGWETIVGERAVRLSGGEKSRIALAQAFLKDSPILVLDEASANLDSENESKINEAVNTLKEGRAVLIIAHRLSTIKSAGRILLLHAGRIEAQGTFEELMSGSQYFRELIGKEYE</sequence>
<dbReference type="InterPro" id="IPR027417">
    <property type="entry name" value="P-loop_NTPase"/>
</dbReference>
<dbReference type="InterPro" id="IPR036640">
    <property type="entry name" value="ABC1_TM_sf"/>
</dbReference>
<dbReference type="InterPro" id="IPR039421">
    <property type="entry name" value="Type_1_exporter"/>
</dbReference>
<feature type="domain" description="ABC transmembrane type-1" evidence="11">
    <location>
        <begin position="26"/>
        <end position="305"/>
    </location>
</feature>
<evidence type="ECO:0000256" key="9">
    <source>
        <dbReference type="SAM" id="Phobius"/>
    </source>
</evidence>
<feature type="transmembrane region" description="Helical" evidence="9">
    <location>
        <begin position="278"/>
        <end position="296"/>
    </location>
</feature>
<feature type="transmembrane region" description="Helical" evidence="9">
    <location>
        <begin position="162"/>
        <end position="181"/>
    </location>
</feature>
<protein>
    <recommendedName>
        <fullName evidence="13">ABC transporter, ATP-binding protein</fullName>
    </recommendedName>
</protein>
<dbReference type="Gene3D" id="3.40.50.300">
    <property type="entry name" value="P-loop containing nucleotide triphosphate hydrolases"/>
    <property type="match status" value="1"/>
</dbReference>
<proteinExistence type="predicted"/>
<keyword evidence="6" id="KW-0067">ATP-binding</keyword>
<dbReference type="InterPro" id="IPR003439">
    <property type="entry name" value="ABC_transporter-like_ATP-bd"/>
</dbReference>
<dbReference type="PANTHER" id="PTHR24221">
    <property type="entry name" value="ATP-BINDING CASSETTE SUB-FAMILY B"/>
    <property type="match status" value="1"/>
</dbReference>
<dbReference type="FunFam" id="3.40.50.300:FF:000221">
    <property type="entry name" value="Multidrug ABC transporter ATP-binding protein"/>
    <property type="match status" value="1"/>
</dbReference>
<evidence type="ECO:0000256" key="5">
    <source>
        <dbReference type="ARBA" id="ARBA00022741"/>
    </source>
</evidence>
<evidence type="ECO:0000259" key="10">
    <source>
        <dbReference type="PROSITE" id="PS50893"/>
    </source>
</evidence>
<evidence type="ECO:0000256" key="8">
    <source>
        <dbReference type="ARBA" id="ARBA00023136"/>
    </source>
</evidence>
<dbReference type="RefSeq" id="WP_002686012.1">
    <property type="nucleotide sequence ID" value="NZ_CM001795.1"/>
</dbReference>
<evidence type="ECO:0000256" key="1">
    <source>
        <dbReference type="ARBA" id="ARBA00004651"/>
    </source>
</evidence>
<evidence type="ECO:0000256" key="3">
    <source>
        <dbReference type="ARBA" id="ARBA00022475"/>
    </source>
</evidence>
<comment type="subcellular location">
    <subcellularLocation>
        <location evidence="1">Cell membrane</location>
        <topology evidence="1">Multi-pass membrane protein</topology>
    </subcellularLocation>
</comment>
<dbReference type="GO" id="GO:0016887">
    <property type="term" value="F:ATP hydrolysis activity"/>
    <property type="evidence" value="ECO:0007669"/>
    <property type="project" value="InterPro"/>
</dbReference>
<keyword evidence="7 9" id="KW-1133">Transmembrane helix</keyword>
<feature type="domain" description="ABC transporter" evidence="10">
    <location>
        <begin position="343"/>
        <end position="582"/>
    </location>
</feature>
<dbReference type="PANTHER" id="PTHR24221:SF654">
    <property type="entry name" value="ATP-BINDING CASSETTE SUB-FAMILY B MEMBER 6"/>
    <property type="match status" value="1"/>
</dbReference>
<dbReference type="GO" id="GO:0005886">
    <property type="term" value="C:plasma membrane"/>
    <property type="evidence" value="ECO:0007669"/>
    <property type="project" value="UniProtKB-SubCell"/>
</dbReference>
<evidence type="ECO:0000259" key="11">
    <source>
        <dbReference type="PROSITE" id="PS50929"/>
    </source>
</evidence>